<dbReference type="InterPro" id="IPR026555">
    <property type="entry name" value="NSL3/Tex30"/>
</dbReference>
<dbReference type="InterPro" id="IPR029058">
    <property type="entry name" value="AB_hydrolase_fold"/>
</dbReference>
<dbReference type="EMBL" id="JAAQWE010000003">
    <property type="protein sequence ID" value="NMX95892.1"/>
    <property type="molecule type" value="Genomic_DNA"/>
</dbReference>
<organism evidence="2 3">
    <name type="scientific">Pseudomonas veronii</name>
    <dbReference type="NCBI Taxonomy" id="76761"/>
    <lineage>
        <taxon>Bacteria</taxon>
        <taxon>Pseudomonadati</taxon>
        <taxon>Pseudomonadota</taxon>
        <taxon>Gammaproteobacteria</taxon>
        <taxon>Pseudomonadales</taxon>
        <taxon>Pseudomonadaceae</taxon>
        <taxon>Pseudomonas</taxon>
    </lineage>
</organism>
<dbReference type="SUPFAM" id="SSF53474">
    <property type="entry name" value="alpha/beta-Hydrolases"/>
    <property type="match status" value="1"/>
</dbReference>
<keyword evidence="2" id="KW-0378">Hydrolase</keyword>
<feature type="domain" description="Dienelactone hydrolase" evidence="1">
    <location>
        <begin position="30"/>
        <end position="204"/>
    </location>
</feature>
<comment type="caution">
    <text evidence="2">The sequence shown here is derived from an EMBL/GenBank/DDBJ whole genome shotgun (WGS) entry which is preliminary data.</text>
</comment>
<dbReference type="Proteomes" id="UP000552560">
    <property type="component" value="Unassembled WGS sequence"/>
</dbReference>
<dbReference type="InterPro" id="IPR002925">
    <property type="entry name" value="Dienelactn_hydro"/>
</dbReference>
<dbReference type="KEGG" id="pvr:PverR02_15205"/>
<name>A0A0R3B6Z1_PSEVE</name>
<evidence type="ECO:0000313" key="3">
    <source>
        <dbReference type="Proteomes" id="UP000552560"/>
    </source>
</evidence>
<dbReference type="PANTHER" id="PTHR13136:SF11">
    <property type="entry name" value="TESTIS-EXPRESSED PROTEIN 30"/>
    <property type="match status" value="1"/>
</dbReference>
<evidence type="ECO:0000259" key="1">
    <source>
        <dbReference type="Pfam" id="PF01738"/>
    </source>
</evidence>
<accession>A0A0R3B6Z1</accession>
<proteinExistence type="predicted"/>
<protein>
    <submittedName>
        <fullName evidence="2">Alpha/beta hydrolase</fullName>
    </submittedName>
</protein>
<gene>
    <name evidence="2" type="ORF">HBO43_04705</name>
</gene>
<dbReference type="Gene3D" id="3.40.50.1820">
    <property type="entry name" value="alpha/beta hydrolase"/>
    <property type="match status" value="1"/>
</dbReference>
<reference evidence="2 3" key="1">
    <citation type="journal article" date="2020" name="Front. Microbiol.">
        <title>Genetic Organization of the aprX-lipA2 Operon Affects the Proteolytic Potential of Pseudomonas Species in Milk.</title>
        <authorList>
            <person name="Maier C."/>
            <person name="Huptas C."/>
            <person name="von Neubeck M."/>
            <person name="Scherer S."/>
            <person name="Wenning M."/>
            <person name="Lucking G."/>
        </authorList>
    </citation>
    <scope>NUCLEOTIDE SEQUENCE [LARGE SCALE GENOMIC DNA]</scope>
    <source>
        <strain evidence="2 3">WS 4671</strain>
    </source>
</reference>
<sequence>MASHCGVAVSELQYKKFNFAGYELAGDLRLPRGAESLVVLVHASGGGHSNPRNHFIAEYLARHGMGTLVIDLLTRTEQRWDNLTGVLRFDIALLADRLVKVIDAIARDAELRRLAMGLFGASTGAAAVLVAAAHVGGVRAVVCRGGRTDLAAQALCEVKAPTLQVVGAEDPMILRLNVRTSRALHCTQSLEVVKGATHLFKEPGTLADVARLTGDWFEKYLHKEPLPSEPLPGINGKVSSS</sequence>
<dbReference type="GeneID" id="47556502"/>
<dbReference type="AlphaFoldDB" id="A0A0R3B6Z1"/>
<dbReference type="GO" id="GO:0016787">
    <property type="term" value="F:hydrolase activity"/>
    <property type="evidence" value="ECO:0007669"/>
    <property type="project" value="UniProtKB-KW"/>
</dbReference>
<evidence type="ECO:0000313" key="2">
    <source>
        <dbReference type="EMBL" id="NMX95892.1"/>
    </source>
</evidence>
<dbReference type="OrthoDB" id="9810066at2"/>
<dbReference type="RefSeq" id="WP_046383389.1">
    <property type="nucleotide sequence ID" value="NZ_CBDFBJ010000247.1"/>
</dbReference>
<dbReference type="Pfam" id="PF01738">
    <property type="entry name" value="DLH"/>
    <property type="match status" value="1"/>
</dbReference>
<dbReference type="PANTHER" id="PTHR13136">
    <property type="entry name" value="TESTIS DEVELOPMENT PROTEIN PRTD"/>
    <property type="match status" value="1"/>
</dbReference>